<proteinExistence type="inferred from homology"/>
<evidence type="ECO:0000256" key="2">
    <source>
        <dbReference type="ARBA" id="ARBA00022801"/>
    </source>
</evidence>
<evidence type="ECO:0000313" key="3">
    <source>
        <dbReference type="EMBL" id="MST49876.1"/>
    </source>
</evidence>
<dbReference type="GO" id="GO:0004185">
    <property type="term" value="F:serine-type carboxypeptidase activity"/>
    <property type="evidence" value="ECO:0007669"/>
    <property type="project" value="InterPro"/>
</dbReference>
<protein>
    <submittedName>
        <fullName evidence="3">D-alanyl-D-alanine carboxypeptidase</fullName>
    </submittedName>
</protein>
<organism evidence="3 4">
    <name type="scientific">Mobiluncus porci</name>
    <dbReference type="NCBI Taxonomy" id="2652278"/>
    <lineage>
        <taxon>Bacteria</taxon>
        <taxon>Bacillati</taxon>
        <taxon>Actinomycetota</taxon>
        <taxon>Actinomycetes</taxon>
        <taxon>Actinomycetales</taxon>
        <taxon>Actinomycetaceae</taxon>
        <taxon>Mobiluncus</taxon>
    </lineage>
</organism>
<dbReference type="InterPro" id="IPR000667">
    <property type="entry name" value="Peptidase_S13"/>
</dbReference>
<dbReference type="GO" id="GO:0006508">
    <property type="term" value="P:proteolysis"/>
    <property type="evidence" value="ECO:0007669"/>
    <property type="project" value="InterPro"/>
</dbReference>
<dbReference type="PANTHER" id="PTHR30023:SF0">
    <property type="entry name" value="PENICILLIN-SENSITIVE CARBOXYPEPTIDASE A"/>
    <property type="match status" value="1"/>
</dbReference>
<keyword evidence="2" id="KW-0378">Hydrolase</keyword>
<dbReference type="PANTHER" id="PTHR30023">
    <property type="entry name" value="D-ALANYL-D-ALANINE CARBOXYPEPTIDASE"/>
    <property type="match status" value="1"/>
</dbReference>
<sequence length="511" mass="52918">MKRRSQAGISALIGALVLGGGYIGADGADIVPGFFTFDKPLPRVQPFPTPKAVSPAPNEAPQFESVSDLDPDFFKKLTKSFTSDYRMKDAKVSWWIGDLKGIELASANPELALSSASTTKLLTAAAALHDFGSEARARTLVAWDEKTRRLFLIGGGDILLGTGADSSKDVFGYAGLGTLAADTVKALTADSKNALADAPFTLVVDTSWFGEEIISNAWRPQDVQWVGPIQGLGIDTGLIERGKAGYLDDAAGRVGEIFAARLGEAGAAPAKVEAGNSGLATTEFLDPAQPLPELVKGKEVSSAKGQPVVVALSEGAPFSQVARDMLKVSDNTLAENFGRLVALHRGAKPTFAAAGQEVMKAVEELGVKLGETKLAGCSGLAHGTRIPARVLADVVRTAASPDHPELRPVLANLPVAGADGTLKDSYGNTAAAGNLRGKTGTLSVSNSLAGTLVYHNQVLAYALVISGYTEGNSGQTIPAKQLFFAGLLGGKTDFSPTNPAATTTPSPSSSS</sequence>
<reference evidence="3 4" key="1">
    <citation type="submission" date="2019-08" db="EMBL/GenBank/DDBJ databases">
        <title>In-depth cultivation of the pig gut microbiome towards novel bacterial diversity and tailored functional studies.</title>
        <authorList>
            <person name="Wylensek D."/>
            <person name="Hitch T.C.A."/>
            <person name="Clavel T."/>
        </authorList>
    </citation>
    <scope>NUCLEOTIDE SEQUENCE [LARGE SCALE GENOMIC DNA]</scope>
    <source>
        <strain evidence="3 4">RF-GAM-744-WT-7</strain>
    </source>
</reference>
<keyword evidence="4" id="KW-1185">Reference proteome</keyword>
<accession>A0A7K0K308</accession>
<comment type="similarity">
    <text evidence="1">Belongs to the peptidase S13 family.</text>
</comment>
<dbReference type="EMBL" id="VUMY01000010">
    <property type="protein sequence ID" value="MST49876.1"/>
    <property type="molecule type" value="Genomic_DNA"/>
</dbReference>
<dbReference type="Pfam" id="PF02113">
    <property type="entry name" value="Peptidase_S13"/>
    <property type="match status" value="2"/>
</dbReference>
<dbReference type="Proteomes" id="UP000442535">
    <property type="component" value="Unassembled WGS sequence"/>
</dbReference>
<dbReference type="PRINTS" id="PR00922">
    <property type="entry name" value="DADACBPTASE3"/>
</dbReference>
<keyword evidence="3" id="KW-0645">Protease</keyword>
<dbReference type="GO" id="GO:0000270">
    <property type="term" value="P:peptidoglycan metabolic process"/>
    <property type="evidence" value="ECO:0007669"/>
    <property type="project" value="TreeGrafter"/>
</dbReference>
<gene>
    <name evidence="3" type="ORF">FYJ63_06455</name>
</gene>
<comment type="caution">
    <text evidence="3">The sequence shown here is derived from an EMBL/GenBank/DDBJ whole genome shotgun (WGS) entry which is preliminary data.</text>
</comment>
<dbReference type="InterPro" id="IPR012338">
    <property type="entry name" value="Beta-lactam/transpept-like"/>
</dbReference>
<dbReference type="Gene3D" id="3.40.710.10">
    <property type="entry name" value="DD-peptidase/beta-lactamase superfamily"/>
    <property type="match status" value="2"/>
</dbReference>
<dbReference type="SUPFAM" id="SSF56601">
    <property type="entry name" value="beta-lactamase/transpeptidase-like"/>
    <property type="match status" value="1"/>
</dbReference>
<keyword evidence="3" id="KW-0121">Carboxypeptidase</keyword>
<name>A0A7K0K308_9ACTO</name>
<dbReference type="RefSeq" id="WP_154544972.1">
    <property type="nucleotide sequence ID" value="NZ_VUMY01000010.1"/>
</dbReference>
<evidence type="ECO:0000313" key="4">
    <source>
        <dbReference type="Proteomes" id="UP000442535"/>
    </source>
</evidence>
<evidence type="ECO:0000256" key="1">
    <source>
        <dbReference type="ARBA" id="ARBA00006096"/>
    </source>
</evidence>
<dbReference type="AlphaFoldDB" id="A0A7K0K308"/>